<gene>
    <name evidence="9" type="ORF">EAH80_19125</name>
</gene>
<dbReference type="InterPro" id="IPR001080">
    <property type="entry name" value="3Fe4S_ferredoxin"/>
</dbReference>
<reference evidence="9 10" key="1">
    <citation type="journal article" date="2019" name="Environ. Microbiol.">
        <title>Species interactions and distinct microbial communities in high Arctic permafrost affected cryosols are associated with the CH4 and CO2 gas fluxes.</title>
        <authorList>
            <person name="Altshuler I."/>
            <person name="Hamel J."/>
            <person name="Turney S."/>
            <person name="Magnuson E."/>
            <person name="Levesque R."/>
            <person name="Greer C."/>
            <person name="Whyte L.G."/>
        </authorList>
    </citation>
    <scope>NUCLEOTIDE SEQUENCE [LARGE SCALE GENOMIC DNA]</scope>
    <source>
        <strain evidence="9 10">S5.20</strain>
    </source>
</reference>
<name>A0A502E3Q6_9MYCO</name>
<evidence type="ECO:0000256" key="4">
    <source>
        <dbReference type="ARBA" id="ARBA00022982"/>
    </source>
</evidence>
<dbReference type="Pfam" id="PF13459">
    <property type="entry name" value="Fer4_15"/>
    <property type="match status" value="1"/>
</dbReference>
<keyword evidence="3 8" id="KW-0479">Metal-binding</keyword>
<proteinExistence type="predicted"/>
<comment type="function">
    <text evidence="8">Ferredoxins are iron-sulfur proteins that transfer electrons in a wide variety of metabolic reactions.</text>
</comment>
<accession>A0A502E3Q6</accession>
<evidence type="ECO:0000256" key="6">
    <source>
        <dbReference type="ARBA" id="ARBA00023014"/>
    </source>
</evidence>
<evidence type="ECO:0000256" key="1">
    <source>
        <dbReference type="ARBA" id="ARBA00001927"/>
    </source>
</evidence>
<dbReference type="PANTHER" id="PTHR36923:SF3">
    <property type="entry name" value="FERREDOXIN"/>
    <property type="match status" value="1"/>
</dbReference>
<sequence>MRVLLDQTLCAAHGDCVVAAPKIFDLDDDDDFARVLDENPPEDSRAEVELAVRVCPVGAITLQE</sequence>
<evidence type="ECO:0000256" key="8">
    <source>
        <dbReference type="RuleBase" id="RU368020"/>
    </source>
</evidence>
<dbReference type="SUPFAM" id="SSF54862">
    <property type="entry name" value="4Fe-4S ferredoxins"/>
    <property type="match status" value="1"/>
</dbReference>
<evidence type="ECO:0000313" key="10">
    <source>
        <dbReference type="Proteomes" id="UP000320095"/>
    </source>
</evidence>
<keyword evidence="10" id="KW-1185">Reference proteome</keyword>
<protein>
    <recommendedName>
        <fullName evidence="8">Ferredoxin</fullName>
    </recommendedName>
</protein>
<dbReference type="Proteomes" id="UP000320095">
    <property type="component" value="Unassembled WGS sequence"/>
</dbReference>
<evidence type="ECO:0000313" key="9">
    <source>
        <dbReference type="EMBL" id="TPG32398.1"/>
    </source>
</evidence>
<keyword evidence="5 8" id="KW-0408">Iron</keyword>
<dbReference type="GO" id="GO:0005506">
    <property type="term" value="F:iron ion binding"/>
    <property type="evidence" value="ECO:0007669"/>
    <property type="project" value="UniProtKB-UniRule"/>
</dbReference>
<dbReference type="InterPro" id="IPR051269">
    <property type="entry name" value="Fe-S_cluster_ET"/>
</dbReference>
<evidence type="ECO:0000256" key="7">
    <source>
        <dbReference type="ARBA" id="ARBA00023291"/>
    </source>
</evidence>
<dbReference type="RefSeq" id="WP_140694246.1">
    <property type="nucleotide sequence ID" value="NZ_RCZG01000008.1"/>
</dbReference>
<keyword evidence="4 8" id="KW-0249">Electron transport</keyword>
<dbReference type="PRINTS" id="PR00352">
    <property type="entry name" value="3FE4SFRDOXIN"/>
</dbReference>
<keyword evidence="2 8" id="KW-0813">Transport</keyword>
<comment type="cofactor">
    <cofactor evidence="1">
        <name>[3Fe-4S] cluster</name>
        <dbReference type="ChEBI" id="CHEBI:21137"/>
    </cofactor>
</comment>
<evidence type="ECO:0000256" key="5">
    <source>
        <dbReference type="ARBA" id="ARBA00023004"/>
    </source>
</evidence>
<keyword evidence="7" id="KW-0003">3Fe-4S</keyword>
<evidence type="ECO:0000256" key="2">
    <source>
        <dbReference type="ARBA" id="ARBA00022448"/>
    </source>
</evidence>
<organism evidence="9 10">
    <name type="scientific">Mycolicibacterium hodleri</name>
    <dbReference type="NCBI Taxonomy" id="49897"/>
    <lineage>
        <taxon>Bacteria</taxon>
        <taxon>Bacillati</taxon>
        <taxon>Actinomycetota</taxon>
        <taxon>Actinomycetes</taxon>
        <taxon>Mycobacteriales</taxon>
        <taxon>Mycobacteriaceae</taxon>
        <taxon>Mycolicibacterium</taxon>
    </lineage>
</organism>
<dbReference type="EMBL" id="RCZG01000008">
    <property type="protein sequence ID" value="TPG32398.1"/>
    <property type="molecule type" value="Genomic_DNA"/>
</dbReference>
<dbReference type="OrthoDB" id="9803319at2"/>
<comment type="caution">
    <text evidence="9">The sequence shown here is derived from an EMBL/GenBank/DDBJ whole genome shotgun (WGS) entry which is preliminary data.</text>
</comment>
<evidence type="ECO:0000256" key="3">
    <source>
        <dbReference type="ARBA" id="ARBA00022723"/>
    </source>
</evidence>
<dbReference type="AlphaFoldDB" id="A0A502E3Q6"/>
<dbReference type="GO" id="GO:0051538">
    <property type="term" value="F:3 iron, 4 sulfur cluster binding"/>
    <property type="evidence" value="ECO:0007669"/>
    <property type="project" value="UniProtKB-KW"/>
</dbReference>
<dbReference type="Gene3D" id="3.30.70.20">
    <property type="match status" value="1"/>
</dbReference>
<keyword evidence="6 8" id="KW-0411">Iron-sulfur</keyword>
<dbReference type="GO" id="GO:0009055">
    <property type="term" value="F:electron transfer activity"/>
    <property type="evidence" value="ECO:0007669"/>
    <property type="project" value="UniProtKB-UniRule"/>
</dbReference>
<dbReference type="PANTHER" id="PTHR36923">
    <property type="entry name" value="FERREDOXIN"/>
    <property type="match status" value="1"/>
</dbReference>